<dbReference type="InterPro" id="IPR014436">
    <property type="entry name" value="Extradiol_dOase_DODA"/>
</dbReference>
<dbReference type="PANTHER" id="PTHR30096">
    <property type="entry name" value="4,5-DOPA DIOXYGENASE EXTRADIOL-LIKE PROTEIN"/>
    <property type="match status" value="1"/>
</dbReference>
<name>A0ABS9DUK7_9PROT</name>
<dbReference type="PANTHER" id="PTHR30096:SF0">
    <property type="entry name" value="4,5-DOPA DIOXYGENASE EXTRADIOL-LIKE PROTEIN"/>
    <property type="match status" value="1"/>
</dbReference>
<evidence type="ECO:0000256" key="5">
    <source>
        <dbReference type="ARBA" id="ARBA00023002"/>
    </source>
</evidence>
<keyword evidence="4" id="KW-0862">Zinc</keyword>
<comment type="cofactor">
    <cofactor evidence="1">
        <name>Zn(2+)</name>
        <dbReference type="ChEBI" id="CHEBI:29105"/>
    </cofactor>
</comment>
<organism evidence="7 8">
    <name type="scientific">Acidiphilium iwatense</name>
    <dbReference type="NCBI Taxonomy" id="768198"/>
    <lineage>
        <taxon>Bacteria</taxon>
        <taxon>Pseudomonadati</taxon>
        <taxon>Pseudomonadota</taxon>
        <taxon>Alphaproteobacteria</taxon>
        <taxon>Acetobacterales</taxon>
        <taxon>Acidocellaceae</taxon>
        <taxon>Acidiphilium</taxon>
    </lineage>
</organism>
<evidence type="ECO:0000256" key="2">
    <source>
        <dbReference type="ARBA" id="ARBA00007581"/>
    </source>
</evidence>
<evidence type="ECO:0000256" key="4">
    <source>
        <dbReference type="ARBA" id="ARBA00022833"/>
    </source>
</evidence>
<dbReference type="CDD" id="cd07363">
    <property type="entry name" value="45_DOPA_Dioxygenase"/>
    <property type="match status" value="1"/>
</dbReference>
<evidence type="ECO:0000313" key="7">
    <source>
        <dbReference type="EMBL" id="MCF3946418.1"/>
    </source>
</evidence>
<proteinExistence type="inferred from homology"/>
<dbReference type="Pfam" id="PF02900">
    <property type="entry name" value="LigB"/>
    <property type="match status" value="1"/>
</dbReference>
<dbReference type="RefSeq" id="WP_235703655.1">
    <property type="nucleotide sequence ID" value="NZ_JAKGBZ010000010.1"/>
</dbReference>
<feature type="domain" description="Extradiol ring-cleavage dioxygenase class III enzyme subunit B" evidence="6">
    <location>
        <begin position="33"/>
        <end position="240"/>
    </location>
</feature>
<keyword evidence="7" id="KW-0223">Dioxygenase</keyword>
<gene>
    <name evidence="7" type="ORF">L2A60_06935</name>
</gene>
<dbReference type="PIRSF" id="PIRSF006157">
    <property type="entry name" value="Doxgns_DODA"/>
    <property type="match status" value="1"/>
</dbReference>
<sequence length="260" mass="28002">MLPSLFVSHGSPMLALSRTPARDFLAGLAATLPRPQAILVISAHWETEAPMVNAVARNDTIHDFGGFPKPLYELTYTAPGDPALAERVAELLRQAGFDAGIDRARGLDHGAWVPLLLAYPEADIPVLQLSVQTHRGPAHHLAIGRALAPLRHENVLILGSGSFTHDLRRFRGQAVDAPESPDVTAFSAWMDRVIAAGDVAALTDYRARAPHARDEHPTEEHILPLFAAIGAAGDPVAARRLHNSTEHAILRMDAYAFGTG</sequence>
<evidence type="ECO:0000256" key="1">
    <source>
        <dbReference type="ARBA" id="ARBA00001947"/>
    </source>
</evidence>
<accession>A0ABS9DUK7</accession>
<dbReference type="InterPro" id="IPR004183">
    <property type="entry name" value="Xdiol_dOase_suB"/>
</dbReference>
<evidence type="ECO:0000256" key="3">
    <source>
        <dbReference type="ARBA" id="ARBA00022723"/>
    </source>
</evidence>
<dbReference type="Proteomes" id="UP001521209">
    <property type="component" value="Unassembled WGS sequence"/>
</dbReference>
<reference evidence="7 8" key="1">
    <citation type="submission" date="2022-01" db="EMBL/GenBank/DDBJ databases">
        <authorList>
            <person name="Won M."/>
            <person name="Kim S.-J."/>
            <person name="Kwon S.-W."/>
        </authorList>
    </citation>
    <scope>NUCLEOTIDE SEQUENCE [LARGE SCALE GENOMIC DNA]</scope>
    <source>
        <strain evidence="7 8">KCTC 23505</strain>
    </source>
</reference>
<dbReference type="Gene3D" id="3.40.830.10">
    <property type="entry name" value="LigB-like"/>
    <property type="match status" value="1"/>
</dbReference>
<evidence type="ECO:0000313" key="8">
    <source>
        <dbReference type="Proteomes" id="UP001521209"/>
    </source>
</evidence>
<comment type="caution">
    <text evidence="7">The sequence shown here is derived from an EMBL/GenBank/DDBJ whole genome shotgun (WGS) entry which is preliminary data.</text>
</comment>
<keyword evidence="3" id="KW-0479">Metal-binding</keyword>
<evidence type="ECO:0000259" key="6">
    <source>
        <dbReference type="Pfam" id="PF02900"/>
    </source>
</evidence>
<dbReference type="SUPFAM" id="SSF53213">
    <property type="entry name" value="LigB-like"/>
    <property type="match status" value="1"/>
</dbReference>
<dbReference type="EMBL" id="JAKGBZ010000010">
    <property type="protein sequence ID" value="MCF3946418.1"/>
    <property type="molecule type" value="Genomic_DNA"/>
</dbReference>
<comment type="similarity">
    <text evidence="2">Belongs to the DODA-type extradiol aromatic ring-opening dioxygenase family.</text>
</comment>
<keyword evidence="5" id="KW-0560">Oxidoreductase</keyword>
<dbReference type="GO" id="GO:0051213">
    <property type="term" value="F:dioxygenase activity"/>
    <property type="evidence" value="ECO:0007669"/>
    <property type="project" value="UniProtKB-KW"/>
</dbReference>
<protein>
    <submittedName>
        <fullName evidence="7">Dioxygenase</fullName>
    </submittedName>
</protein>
<keyword evidence="8" id="KW-1185">Reference proteome</keyword>